<accession>A0ABQ6PSE5</accession>
<dbReference type="EMBL" id="BTPD01000012">
    <property type="protein sequence ID" value="GMQ30851.1"/>
    <property type="molecule type" value="Genomic_DNA"/>
</dbReference>
<dbReference type="PANTHER" id="PTHR14097">
    <property type="entry name" value="OXIDOREDUCTASE HTATIP2"/>
    <property type="match status" value="1"/>
</dbReference>
<feature type="domain" description="NAD-dependent epimerase/dehydratase" evidence="2">
    <location>
        <begin position="7"/>
        <end position="84"/>
    </location>
</feature>
<dbReference type="Gene3D" id="3.40.50.720">
    <property type="entry name" value="NAD(P)-binding Rossmann-like Domain"/>
    <property type="match status" value="1"/>
</dbReference>
<comment type="subcellular location">
    <subcellularLocation>
        <location evidence="1">Membrane</location>
    </subcellularLocation>
</comment>
<sequence>MKTSRTVLITGATGMVGKGVLLECLDSPVVSQVILVSRSSVGFSHPKIKEILLSDLTKISEKVAEIPQLDAVFYCMGVSAVGMDEAKYTSLTFDPVKAFADLIYKQSPQACFIYVSGAGTDSSEKGSMMWARVKGKTENYVLNKGFREAYAFRPGVIIPERGVQAKVPWYNTAYKILRPFFPLMKKSKSITTTTRIGQAMLSVMGKSYPKTHLGNAEINEIAQNQ</sequence>
<evidence type="ECO:0000313" key="3">
    <source>
        <dbReference type="EMBL" id="GMQ30851.1"/>
    </source>
</evidence>
<protein>
    <submittedName>
        <fullName evidence="3">Epimerase</fullName>
    </submittedName>
</protein>
<dbReference type="RefSeq" id="WP_338225555.1">
    <property type="nucleotide sequence ID" value="NZ_BTPD01000012.1"/>
</dbReference>
<dbReference type="Proteomes" id="UP001338309">
    <property type="component" value="Unassembled WGS sequence"/>
</dbReference>
<dbReference type="InterPro" id="IPR036291">
    <property type="entry name" value="NAD(P)-bd_dom_sf"/>
</dbReference>
<proteinExistence type="predicted"/>
<keyword evidence="4" id="KW-1185">Reference proteome</keyword>
<reference evidence="3 4" key="1">
    <citation type="submission" date="2023-08" db="EMBL/GenBank/DDBJ databases">
        <title>Draft genome sequence of Algoriphagus confluentis.</title>
        <authorList>
            <person name="Takatani N."/>
            <person name="Hosokawa M."/>
            <person name="Sawabe T."/>
        </authorList>
    </citation>
    <scope>NUCLEOTIDE SEQUENCE [LARGE SCALE GENOMIC DNA]</scope>
    <source>
        <strain evidence="3 4">NBRC 111222</strain>
    </source>
</reference>
<name>A0ABQ6PSE5_9BACT</name>
<evidence type="ECO:0000259" key="2">
    <source>
        <dbReference type="Pfam" id="PF01370"/>
    </source>
</evidence>
<evidence type="ECO:0000256" key="1">
    <source>
        <dbReference type="ARBA" id="ARBA00004370"/>
    </source>
</evidence>
<dbReference type="PANTHER" id="PTHR14097:SF8">
    <property type="entry name" value="NAD(P)-BINDING DOMAIN-CONTAINING PROTEIN"/>
    <property type="match status" value="1"/>
</dbReference>
<evidence type="ECO:0000313" key="4">
    <source>
        <dbReference type="Proteomes" id="UP001338309"/>
    </source>
</evidence>
<gene>
    <name evidence="3" type="ORF">Aconfl_34940</name>
</gene>
<organism evidence="3 4">
    <name type="scientific">Algoriphagus confluentis</name>
    <dbReference type="NCBI Taxonomy" id="1697556"/>
    <lineage>
        <taxon>Bacteria</taxon>
        <taxon>Pseudomonadati</taxon>
        <taxon>Bacteroidota</taxon>
        <taxon>Cytophagia</taxon>
        <taxon>Cytophagales</taxon>
        <taxon>Cyclobacteriaceae</taxon>
        <taxon>Algoriphagus</taxon>
    </lineage>
</organism>
<dbReference type="SUPFAM" id="SSF51735">
    <property type="entry name" value="NAD(P)-binding Rossmann-fold domains"/>
    <property type="match status" value="1"/>
</dbReference>
<dbReference type="InterPro" id="IPR001509">
    <property type="entry name" value="Epimerase_deHydtase"/>
</dbReference>
<comment type="caution">
    <text evidence="3">The sequence shown here is derived from an EMBL/GenBank/DDBJ whole genome shotgun (WGS) entry which is preliminary data.</text>
</comment>
<dbReference type="Pfam" id="PF01370">
    <property type="entry name" value="Epimerase"/>
    <property type="match status" value="1"/>
</dbReference>